<feature type="domain" description="SCP2" evidence="3">
    <location>
        <begin position="15"/>
        <end position="119"/>
    </location>
</feature>
<accession>A0ABT3A7J2</accession>
<proteinExistence type="inferred from homology"/>
<dbReference type="RefSeq" id="WP_263711858.1">
    <property type="nucleotide sequence ID" value="NZ_JAOWKX010000003.1"/>
</dbReference>
<evidence type="ECO:0000259" key="3">
    <source>
        <dbReference type="Pfam" id="PF02036"/>
    </source>
</evidence>
<evidence type="ECO:0000313" key="5">
    <source>
        <dbReference type="Proteomes" id="UP001652504"/>
    </source>
</evidence>
<evidence type="ECO:0000256" key="1">
    <source>
        <dbReference type="HAMAP-Rule" id="MF_02215"/>
    </source>
</evidence>
<keyword evidence="1" id="KW-0963">Cytoplasm</keyword>
<name>A0ABT3A7J2_9ALTE</name>
<comment type="pathway">
    <text evidence="1">Cofactor biosynthesis; ubiquinone biosynthesis.</text>
</comment>
<evidence type="ECO:0000313" key="4">
    <source>
        <dbReference type="EMBL" id="MCV2884578.1"/>
    </source>
</evidence>
<dbReference type="Pfam" id="PF02036">
    <property type="entry name" value="SCP2"/>
    <property type="match status" value="1"/>
</dbReference>
<comment type="caution">
    <text evidence="4">The sequence shown here is derived from an EMBL/GenBank/DDBJ whole genome shotgun (WGS) entry which is preliminary data.</text>
</comment>
<reference evidence="4 5" key="1">
    <citation type="submission" date="2022-10" db="EMBL/GenBank/DDBJ databases">
        <title>Aestuariibacter sp. AA17 isolated from Montipora capitata coral fragment.</title>
        <authorList>
            <person name="Emsley S.A."/>
            <person name="Pfannmuller K.M."/>
            <person name="Loughran R.M."/>
            <person name="Shlafstein M."/>
            <person name="Papke E."/>
            <person name="Saw J.H."/>
            <person name="Ushijima B."/>
            <person name="Videau P."/>
        </authorList>
    </citation>
    <scope>NUCLEOTIDE SEQUENCE [LARGE SCALE GENOMIC DNA]</scope>
    <source>
        <strain evidence="4 5">AA17</strain>
    </source>
</reference>
<keyword evidence="5" id="KW-1185">Reference proteome</keyword>
<comment type="subcellular location">
    <subcellularLocation>
        <location evidence="1">Cytoplasm</location>
    </subcellularLocation>
</comment>
<feature type="coiled-coil region" evidence="2">
    <location>
        <begin position="181"/>
        <end position="208"/>
    </location>
</feature>
<dbReference type="PANTHER" id="PTHR38693">
    <property type="entry name" value="UBIQUINONE BIOSYNTHESIS PROTEIN UBIJ"/>
    <property type="match status" value="1"/>
</dbReference>
<keyword evidence="2" id="KW-0175">Coiled coil</keyword>
<keyword evidence="1" id="KW-0831">Ubiquinone biosynthesis</keyword>
<sequence>MPTPQLISALVETSINGVLALDAKSHERLKGLSGKRLWVHVRELPWPLTFCFSQRIDVLVDSDIEALSETPLPADCCLSLSLTTLPLLQDSSQITKLIKQDKLELMGDIHVAQGFSQLLSELNIDLEEKLSSLVGDVGARLTFQRLGAVKTAVTKKAHYIKTIIRDGAIEEKHIVASPIAIAHFCDEVNMLRSDVERLEAKLSLLEHQVNPSTDD</sequence>
<comment type="function">
    <text evidence="1">Required for ubiquinone (coenzyme Q) biosynthesis. Binds hydrophobic ubiquinone biosynthetic intermediates via its SCP2 domain and is essential for the stability of the Ubi complex. May constitute a docking platform where Ubi enzymes assemble and access their SCP2-bound polyprenyl substrates.</text>
</comment>
<comment type="similarity">
    <text evidence="1">Belongs to the UbiJ family.</text>
</comment>
<dbReference type="HAMAP" id="MF_02215">
    <property type="entry name" value="UbiJ"/>
    <property type="match status" value="1"/>
</dbReference>
<organism evidence="4 5">
    <name type="scientific">Fluctibacter corallii</name>
    <dbReference type="NCBI Taxonomy" id="2984329"/>
    <lineage>
        <taxon>Bacteria</taxon>
        <taxon>Pseudomonadati</taxon>
        <taxon>Pseudomonadota</taxon>
        <taxon>Gammaproteobacteria</taxon>
        <taxon>Alteromonadales</taxon>
        <taxon>Alteromonadaceae</taxon>
        <taxon>Fluctibacter</taxon>
    </lineage>
</organism>
<gene>
    <name evidence="1" type="primary">ubiJ</name>
    <name evidence="4" type="ORF">OE749_07715</name>
</gene>
<dbReference type="Proteomes" id="UP001652504">
    <property type="component" value="Unassembled WGS sequence"/>
</dbReference>
<protein>
    <recommendedName>
        <fullName evidence="1">Ubiquinone biosynthesis accessory factor UbiJ</fullName>
    </recommendedName>
</protein>
<dbReference type="PANTHER" id="PTHR38693:SF1">
    <property type="entry name" value="UBIQUINONE BIOSYNTHESIS ACCESSORY FACTOR UBIJ"/>
    <property type="match status" value="1"/>
</dbReference>
<dbReference type="InterPro" id="IPR038989">
    <property type="entry name" value="UbiJ"/>
</dbReference>
<dbReference type="InterPro" id="IPR003033">
    <property type="entry name" value="SCP2_sterol-bd_dom"/>
</dbReference>
<dbReference type="EMBL" id="JAOWKX010000003">
    <property type="protein sequence ID" value="MCV2884578.1"/>
    <property type="molecule type" value="Genomic_DNA"/>
</dbReference>
<evidence type="ECO:0000256" key="2">
    <source>
        <dbReference type="SAM" id="Coils"/>
    </source>
</evidence>